<evidence type="ECO:0000256" key="1">
    <source>
        <dbReference type="ARBA" id="ARBA00004230"/>
    </source>
</evidence>
<evidence type="ECO:0000256" key="3">
    <source>
        <dbReference type="ARBA" id="ARBA00023054"/>
    </source>
</evidence>
<feature type="region of interest" description="Disordered" evidence="9">
    <location>
        <begin position="133"/>
        <end position="152"/>
    </location>
</feature>
<feature type="region of interest" description="Disordered" evidence="9">
    <location>
        <begin position="1"/>
        <end position="63"/>
    </location>
</feature>
<evidence type="ECO:0000256" key="6">
    <source>
        <dbReference type="ARBA" id="ARBA00034116"/>
    </source>
</evidence>
<evidence type="ECO:0000256" key="2">
    <source>
        <dbReference type="ARBA" id="ARBA00022846"/>
    </source>
</evidence>
<keyword evidence="3 8" id="KW-0175">Coiled coil</keyword>
<keyword evidence="4" id="KW-0969">Cilium</keyword>
<dbReference type="Proteomes" id="UP001055712">
    <property type="component" value="Unassembled WGS sequence"/>
</dbReference>
<comment type="subcellular location">
    <subcellularLocation>
        <location evidence="1">Cell projection</location>
        <location evidence="1">Cilium</location>
        <location evidence="1">Flagellum</location>
    </subcellularLocation>
</comment>
<feature type="domain" description="Trichohyalin-plectin-homology" evidence="10">
    <location>
        <begin position="165"/>
        <end position="512"/>
    </location>
</feature>
<dbReference type="InterPro" id="IPR043597">
    <property type="entry name" value="TPH_dom"/>
</dbReference>
<comment type="caution">
    <text evidence="11">The sequence shown here is derived from an EMBL/GenBank/DDBJ whole genome shotgun (WGS) entry which is preliminary data.</text>
</comment>
<feature type="coiled-coil region" evidence="8">
    <location>
        <begin position="239"/>
        <end position="290"/>
    </location>
</feature>
<dbReference type="InterPro" id="IPR033253">
    <property type="entry name" value="CFAP45"/>
</dbReference>
<feature type="compositionally biased region" description="Polar residues" evidence="9">
    <location>
        <begin position="32"/>
        <end position="49"/>
    </location>
</feature>
<gene>
    <name evidence="11" type="ORF">D9Q98_001897</name>
</gene>
<evidence type="ECO:0000313" key="12">
    <source>
        <dbReference type="Proteomes" id="UP001055712"/>
    </source>
</evidence>
<evidence type="ECO:0000259" key="10">
    <source>
        <dbReference type="Pfam" id="PF13868"/>
    </source>
</evidence>
<feature type="coiled-coil region" evidence="8">
    <location>
        <begin position="431"/>
        <end position="458"/>
    </location>
</feature>
<keyword evidence="5" id="KW-0966">Cell projection</keyword>
<evidence type="ECO:0000256" key="8">
    <source>
        <dbReference type="SAM" id="Coils"/>
    </source>
</evidence>
<evidence type="ECO:0000256" key="9">
    <source>
        <dbReference type="SAM" id="MobiDB-lite"/>
    </source>
</evidence>
<organism evidence="11 12">
    <name type="scientific">Chlorella vulgaris</name>
    <name type="common">Green alga</name>
    <dbReference type="NCBI Taxonomy" id="3077"/>
    <lineage>
        <taxon>Eukaryota</taxon>
        <taxon>Viridiplantae</taxon>
        <taxon>Chlorophyta</taxon>
        <taxon>core chlorophytes</taxon>
        <taxon>Trebouxiophyceae</taxon>
        <taxon>Chlorellales</taxon>
        <taxon>Chlorellaceae</taxon>
        <taxon>Chlorella clade</taxon>
        <taxon>Chlorella</taxon>
    </lineage>
</organism>
<dbReference type="PANTHER" id="PTHR15504:SF0">
    <property type="entry name" value="CILIA- AND FLAGELLA-ASSOCIATED PROTEIN 45"/>
    <property type="match status" value="1"/>
</dbReference>
<evidence type="ECO:0000313" key="11">
    <source>
        <dbReference type="EMBL" id="KAI3435839.1"/>
    </source>
</evidence>
<sequence length="1167" mass="128230">MTSPKNVAAGGRHPNIKARNSFVDESLFGSARHSSPKSAASCGSASPSKTARGGSSGGSPALCVAAAAPASPGKAGGLVLSKAQLDRMLQKSPIPTAAEQEQRRLAAEEKLEEELAGAKAAKGAREAAAAAEAASIRAAEPKSEMERLREKERREAISRAQLVLLEEKEEVKQMNQMIHFSKCMATRDQQVAEKAAAKQAVAAEDARVAVDMEQRRQAGLKELEEREQRRAVEQKRGALTILDQLADRERERAANEEQRRREGEEMKARIMRLREDEQRSEEERRAAARALLDEVAAGNAELAERKRQMKLAEVQEAAEIAEYIRQRDARDQELADERERQAKAKELEVARLRAMQEKILDNRSAEDEARARRYQDELELGQRRQAAVEQAKRHAMQRELEASRVEQLAWKHERREEEQRVERADCERILAVKRQKDEAEHQEEIAKLEARKRHQQRLLSQMDVRREVRGREREELVEEGLRIRERLAQEKALLEAVKQLKLRELAASGVPEKYHAQLAKLQAKKQRVSQQPGIAAAFAVAAAAAAQPPPPDVPLEQRRSREQLERRLTEELSSQGDKYLQAWSDKCYGMRDSATPKKAAAAAAAGGSSYKARRASAASAYTRADTDLDSAALRYLDAFRHLQQQAFQQGAAFEARHLELLVLILRSDVLHAIGDVSHQAYSLLCAYLHRFPYATLAPTGEAEGGEGRPLLLLDEGAAWQPLAAITDPAGLSRRCILEEAVKDAGHNYRLDHSSSSLLASGGRKKGGQLRTCLELLRLCAERAVDSVDEDHNGDVLLLRYLCSLLHQDLTARLAVAAAWADVGEEGVQRRRAALLRNSLLWRMWLDEQETDKTRQEVVRLLMRLVVGVASEAELQEVDGEQALAEEGAELAAPCCCTPRELAGTAATLLNLLLDLFGAAEAAGGFCGSGPHRMHRFNARLRLDRWMRELFWKNESESLCATDDMSRTFLAALAPAHRLRLLSLVAMSAVSDAYYAEQAGKLPLIARAKELGRLVREGESGPFPASFPADPLVALQCLNLNRSRSLVVFSKASADTAANNLAVLACGIAQAAHSLVACGAELPEMEGVVATTAAAAAAGGGSAYAAGGGADGGSGLRRLLAEVQQLLQWLALKHREVQSGERKEQRVLGLSRASVFDLLHTQAAIATM</sequence>
<protein>
    <recommendedName>
        <fullName evidence="7">Cilia- and flagella-associated protein 45</fullName>
    </recommendedName>
</protein>
<keyword evidence="12" id="KW-1185">Reference proteome</keyword>
<proteinExistence type="inferred from homology"/>
<keyword evidence="2" id="KW-0282">Flagellum</keyword>
<reference evidence="11" key="1">
    <citation type="journal article" date="2019" name="Plant J.">
        <title>Chlorella vulgaris genome assembly and annotation reveals the molecular basis for metabolic acclimation to high light conditions.</title>
        <authorList>
            <person name="Cecchin M."/>
            <person name="Marcolungo L."/>
            <person name="Rossato M."/>
            <person name="Girolomoni L."/>
            <person name="Cosentino E."/>
            <person name="Cuine S."/>
            <person name="Li-Beisson Y."/>
            <person name="Delledonne M."/>
            <person name="Ballottari M."/>
        </authorList>
    </citation>
    <scope>NUCLEOTIDE SEQUENCE</scope>
    <source>
        <strain evidence="11">211/11P</strain>
    </source>
</reference>
<evidence type="ECO:0000256" key="7">
    <source>
        <dbReference type="ARBA" id="ARBA00034142"/>
    </source>
</evidence>
<reference evidence="11" key="2">
    <citation type="submission" date="2020-11" db="EMBL/GenBank/DDBJ databases">
        <authorList>
            <person name="Cecchin M."/>
            <person name="Marcolungo L."/>
            <person name="Rossato M."/>
            <person name="Girolomoni L."/>
            <person name="Cosentino E."/>
            <person name="Cuine S."/>
            <person name="Li-Beisson Y."/>
            <person name="Delledonne M."/>
            <person name="Ballottari M."/>
        </authorList>
    </citation>
    <scope>NUCLEOTIDE SEQUENCE</scope>
    <source>
        <strain evidence="11">211/11P</strain>
        <tissue evidence="11">Whole cell</tissue>
    </source>
</reference>
<dbReference type="Pfam" id="PF13868">
    <property type="entry name" value="TPH"/>
    <property type="match status" value="1"/>
</dbReference>
<dbReference type="PANTHER" id="PTHR15504">
    <property type="entry name" value="NASOPHARYNGEAL EPITHELIUM SPECIFIC PROTEIN 1"/>
    <property type="match status" value="1"/>
</dbReference>
<evidence type="ECO:0000256" key="4">
    <source>
        <dbReference type="ARBA" id="ARBA00023069"/>
    </source>
</evidence>
<name>A0A9D4YZR3_CHLVU</name>
<dbReference type="GO" id="GO:0031514">
    <property type="term" value="C:motile cilium"/>
    <property type="evidence" value="ECO:0007669"/>
    <property type="project" value="UniProtKB-SubCell"/>
</dbReference>
<dbReference type="EMBL" id="SIDB01000002">
    <property type="protein sequence ID" value="KAI3435839.1"/>
    <property type="molecule type" value="Genomic_DNA"/>
</dbReference>
<dbReference type="AlphaFoldDB" id="A0A9D4YZR3"/>
<feature type="compositionally biased region" description="Basic and acidic residues" evidence="9">
    <location>
        <begin position="139"/>
        <end position="152"/>
    </location>
</feature>
<accession>A0A9D4YZR3</accession>
<comment type="similarity">
    <text evidence="6">Belongs to the CFAP45 family.</text>
</comment>
<evidence type="ECO:0000256" key="5">
    <source>
        <dbReference type="ARBA" id="ARBA00023273"/>
    </source>
</evidence>
<dbReference type="OrthoDB" id="1902038at2759"/>